<keyword evidence="2" id="KW-0813">Transport</keyword>
<dbReference type="Proteomes" id="UP001492380">
    <property type="component" value="Unassembled WGS sequence"/>
</dbReference>
<dbReference type="PANTHER" id="PTHR43791">
    <property type="entry name" value="PERMEASE-RELATED"/>
    <property type="match status" value="1"/>
</dbReference>
<name>A0ABR1YTH4_9PEZI</name>
<dbReference type="SUPFAM" id="SSF103473">
    <property type="entry name" value="MFS general substrate transporter"/>
    <property type="match status" value="1"/>
</dbReference>
<protein>
    <submittedName>
        <fullName evidence="7">Major facilitator superfamily domain-containing protein</fullName>
    </submittedName>
</protein>
<feature type="transmembrane region" description="Helical" evidence="6">
    <location>
        <begin position="203"/>
        <end position="225"/>
    </location>
</feature>
<comment type="subcellular location">
    <subcellularLocation>
        <location evidence="1">Membrane</location>
        <topology evidence="1">Multi-pass membrane protein</topology>
    </subcellularLocation>
</comment>
<feature type="transmembrane region" description="Helical" evidence="6">
    <location>
        <begin position="338"/>
        <end position="358"/>
    </location>
</feature>
<feature type="transmembrane region" description="Helical" evidence="6">
    <location>
        <begin position="274"/>
        <end position="294"/>
    </location>
</feature>
<dbReference type="InterPro" id="IPR011701">
    <property type="entry name" value="MFS"/>
</dbReference>
<feature type="transmembrane region" description="Helical" evidence="6">
    <location>
        <begin position="81"/>
        <end position="101"/>
    </location>
</feature>
<evidence type="ECO:0000313" key="8">
    <source>
        <dbReference type="Proteomes" id="UP001492380"/>
    </source>
</evidence>
<dbReference type="EMBL" id="JBBWRZ010000004">
    <property type="protein sequence ID" value="KAK8238279.1"/>
    <property type="molecule type" value="Genomic_DNA"/>
</dbReference>
<proteinExistence type="predicted"/>
<evidence type="ECO:0000256" key="3">
    <source>
        <dbReference type="ARBA" id="ARBA00022692"/>
    </source>
</evidence>
<organism evidence="7 8">
    <name type="scientific">Phyllosticta capitalensis</name>
    <dbReference type="NCBI Taxonomy" id="121624"/>
    <lineage>
        <taxon>Eukaryota</taxon>
        <taxon>Fungi</taxon>
        <taxon>Dikarya</taxon>
        <taxon>Ascomycota</taxon>
        <taxon>Pezizomycotina</taxon>
        <taxon>Dothideomycetes</taxon>
        <taxon>Dothideomycetes incertae sedis</taxon>
        <taxon>Botryosphaeriales</taxon>
        <taxon>Phyllostictaceae</taxon>
        <taxon>Phyllosticta</taxon>
    </lineage>
</organism>
<feature type="transmembrane region" description="Helical" evidence="6">
    <location>
        <begin position="459"/>
        <end position="480"/>
    </location>
</feature>
<dbReference type="PANTHER" id="PTHR43791:SF28">
    <property type="entry name" value="MAJOR FACILITATOR SUPERFAMILY (MFS) PROFILE DOMAIN-CONTAINING PROTEIN"/>
    <property type="match status" value="1"/>
</dbReference>
<accession>A0ABR1YTH4</accession>
<dbReference type="Pfam" id="PF07690">
    <property type="entry name" value="MFS_1"/>
    <property type="match status" value="1"/>
</dbReference>
<sequence>MSNLDPRRPRTLVGVFKEVFNWYPTSYPLEERKLLFKLDLSILIFACLCFFTKYLDQSNISNAYTSGMKEELKLYGNELNYFNVCYYTAYVIAQVPFLLLISRPKLARWLLPTLEIFWGIFTFAQSRATTTSQLYALRFLVGLAEAPVFAGTHFILGSWYKAPELFKRAGTWFICNYLGQMVSGYLQAAAYTNLSGVAGLSGWRWLFIIDGIFTIPVALAGYFVFPGIPESPKPMFLTEKDILLAKARMQDAKVRPPGKMSLDVFKRSLRRWHIYVFVFCYICMIISAYPSSYMNLWLKAENFSVPQINKLPTALYAITALASWLGTTLAAIYPSWAIYSISSAACIFSSICMTVWFIPTALKFVAWYMLGLAGCSSPILYSTVNTILKDDAEERALVVVSPPHILSPKAPPHPKPNLTIFPRTQGAMMSFGYSFNIWVPLLLFPTAGDWGAPRWKAGWPASIAFYALLWAGFMGALLLARRKKKAAGGEEDLESDATSSDGGLADSGLDVADAHHHVSGNGKEALETAAAVPVAEWR</sequence>
<keyword evidence="3 6" id="KW-0812">Transmembrane</keyword>
<evidence type="ECO:0000313" key="7">
    <source>
        <dbReference type="EMBL" id="KAK8238279.1"/>
    </source>
</evidence>
<feature type="transmembrane region" description="Helical" evidence="6">
    <location>
        <begin position="172"/>
        <end position="191"/>
    </location>
</feature>
<comment type="caution">
    <text evidence="7">The sequence shown here is derived from an EMBL/GenBank/DDBJ whole genome shotgun (WGS) entry which is preliminary data.</text>
</comment>
<dbReference type="Gene3D" id="1.20.1250.20">
    <property type="entry name" value="MFS general substrate transporter like domains"/>
    <property type="match status" value="1"/>
</dbReference>
<keyword evidence="4 6" id="KW-1133">Transmembrane helix</keyword>
<feature type="transmembrane region" description="Helical" evidence="6">
    <location>
        <begin position="427"/>
        <end position="447"/>
    </location>
</feature>
<feature type="transmembrane region" description="Helical" evidence="6">
    <location>
        <begin position="364"/>
        <end position="381"/>
    </location>
</feature>
<feature type="transmembrane region" description="Helical" evidence="6">
    <location>
        <begin position="314"/>
        <end position="333"/>
    </location>
</feature>
<evidence type="ECO:0000256" key="4">
    <source>
        <dbReference type="ARBA" id="ARBA00022989"/>
    </source>
</evidence>
<evidence type="ECO:0000256" key="5">
    <source>
        <dbReference type="ARBA" id="ARBA00023136"/>
    </source>
</evidence>
<keyword evidence="8" id="KW-1185">Reference proteome</keyword>
<evidence type="ECO:0000256" key="2">
    <source>
        <dbReference type="ARBA" id="ARBA00022448"/>
    </source>
</evidence>
<keyword evidence="5 6" id="KW-0472">Membrane</keyword>
<feature type="transmembrane region" description="Helical" evidence="6">
    <location>
        <begin position="136"/>
        <end position="160"/>
    </location>
</feature>
<evidence type="ECO:0000256" key="6">
    <source>
        <dbReference type="SAM" id="Phobius"/>
    </source>
</evidence>
<gene>
    <name evidence="7" type="ORF">HDK90DRAFT_509920</name>
</gene>
<reference evidence="7 8" key="1">
    <citation type="submission" date="2024-04" db="EMBL/GenBank/DDBJ databases">
        <title>Phyllosticta paracitricarpa is synonymous to the EU quarantine fungus P. citricarpa based on phylogenomic analyses.</title>
        <authorList>
            <consortium name="Lawrence Berkeley National Laboratory"/>
            <person name="Van Ingen-Buijs V.A."/>
            <person name="Van Westerhoven A.C."/>
            <person name="Haridas S."/>
            <person name="Skiadas P."/>
            <person name="Martin F."/>
            <person name="Groenewald J.Z."/>
            <person name="Crous P.W."/>
            <person name="Seidl M.F."/>
        </authorList>
    </citation>
    <scope>NUCLEOTIDE SEQUENCE [LARGE SCALE GENOMIC DNA]</scope>
    <source>
        <strain evidence="7 8">CBS 123374</strain>
    </source>
</reference>
<evidence type="ECO:0000256" key="1">
    <source>
        <dbReference type="ARBA" id="ARBA00004141"/>
    </source>
</evidence>
<dbReference type="InterPro" id="IPR036259">
    <property type="entry name" value="MFS_trans_sf"/>
</dbReference>